<keyword evidence="2" id="KW-1185">Reference proteome</keyword>
<name>A0AAV9H6H9_9PEZI</name>
<accession>A0AAV9H6H9</accession>
<reference evidence="1" key="2">
    <citation type="submission" date="2023-05" db="EMBL/GenBank/DDBJ databases">
        <authorList>
            <consortium name="Lawrence Berkeley National Laboratory"/>
            <person name="Steindorff A."/>
            <person name="Hensen N."/>
            <person name="Bonometti L."/>
            <person name="Westerberg I."/>
            <person name="Brannstrom I.O."/>
            <person name="Guillou S."/>
            <person name="Cros-Aarteil S."/>
            <person name="Calhoun S."/>
            <person name="Haridas S."/>
            <person name="Kuo A."/>
            <person name="Mondo S."/>
            <person name="Pangilinan J."/>
            <person name="Riley R."/>
            <person name="Labutti K."/>
            <person name="Andreopoulos B."/>
            <person name="Lipzen A."/>
            <person name="Chen C."/>
            <person name="Yanf M."/>
            <person name="Daum C."/>
            <person name="Ng V."/>
            <person name="Clum A."/>
            <person name="Ohm R."/>
            <person name="Martin F."/>
            <person name="Silar P."/>
            <person name="Natvig D."/>
            <person name="Lalanne C."/>
            <person name="Gautier V."/>
            <person name="Ament-Velasquez S.L."/>
            <person name="Kruys A."/>
            <person name="Hutchinson M.I."/>
            <person name="Powell A.J."/>
            <person name="Barry K."/>
            <person name="Miller A.N."/>
            <person name="Grigoriev I.V."/>
            <person name="Debuchy R."/>
            <person name="Gladieux P."/>
            <person name="Thoren M.H."/>
            <person name="Johannesson H."/>
        </authorList>
    </citation>
    <scope>NUCLEOTIDE SEQUENCE</scope>
    <source>
        <strain evidence="1">PSN243</strain>
    </source>
</reference>
<gene>
    <name evidence="1" type="ORF">QBC34DRAFT_388823</name>
</gene>
<dbReference type="AlphaFoldDB" id="A0AAV9H6H9"/>
<sequence>MFILAAGGYFLPLMSTLGSQVHHLSSGTPAKTDWTCEPQPLHDCLAGNVSHHV</sequence>
<dbReference type="EMBL" id="MU865913">
    <property type="protein sequence ID" value="KAK4456068.1"/>
    <property type="molecule type" value="Genomic_DNA"/>
</dbReference>
<organism evidence="1 2">
    <name type="scientific">Podospora aff. communis PSN243</name>
    <dbReference type="NCBI Taxonomy" id="3040156"/>
    <lineage>
        <taxon>Eukaryota</taxon>
        <taxon>Fungi</taxon>
        <taxon>Dikarya</taxon>
        <taxon>Ascomycota</taxon>
        <taxon>Pezizomycotina</taxon>
        <taxon>Sordariomycetes</taxon>
        <taxon>Sordariomycetidae</taxon>
        <taxon>Sordariales</taxon>
        <taxon>Podosporaceae</taxon>
        <taxon>Podospora</taxon>
    </lineage>
</organism>
<evidence type="ECO:0000313" key="1">
    <source>
        <dbReference type="EMBL" id="KAK4456068.1"/>
    </source>
</evidence>
<protein>
    <submittedName>
        <fullName evidence="1">Uncharacterized protein</fullName>
    </submittedName>
</protein>
<dbReference type="Proteomes" id="UP001321760">
    <property type="component" value="Unassembled WGS sequence"/>
</dbReference>
<proteinExistence type="predicted"/>
<reference evidence="1" key="1">
    <citation type="journal article" date="2023" name="Mol. Phylogenet. Evol.">
        <title>Genome-scale phylogeny and comparative genomics of the fungal order Sordariales.</title>
        <authorList>
            <person name="Hensen N."/>
            <person name="Bonometti L."/>
            <person name="Westerberg I."/>
            <person name="Brannstrom I.O."/>
            <person name="Guillou S."/>
            <person name="Cros-Aarteil S."/>
            <person name="Calhoun S."/>
            <person name="Haridas S."/>
            <person name="Kuo A."/>
            <person name="Mondo S."/>
            <person name="Pangilinan J."/>
            <person name="Riley R."/>
            <person name="LaButti K."/>
            <person name="Andreopoulos B."/>
            <person name="Lipzen A."/>
            <person name="Chen C."/>
            <person name="Yan M."/>
            <person name="Daum C."/>
            <person name="Ng V."/>
            <person name="Clum A."/>
            <person name="Steindorff A."/>
            <person name="Ohm R.A."/>
            <person name="Martin F."/>
            <person name="Silar P."/>
            <person name="Natvig D.O."/>
            <person name="Lalanne C."/>
            <person name="Gautier V."/>
            <person name="Ament-Velasquez S.L."/>
            <person name="Kruys A."/>
            <person name="Hutchinson M.I."/>
            <person name="Powell A.J."/>
            <person name="Barry K."/>
            <person name="Miller A.N."/>
            <person name="Grigoriev I.V."/>
            <person name="Debuchy R."/>
            <person name="Gladieux P."/>
            <person name="Hiltunen Thoren M."/>
            <person name="Johannesson H."/>
        </authorList>
    </citation>
    <scope>NUCLEOTIDE SEQUENCE</scope>
    <source>
        <strain evidence="1">PSN243</strain>
    </source>
</reference>
<comment type="caution">
    <text evidence="1">The sequence shown here is derived from an EMBL/GenBank/DDBJ whole genome shotgun (WGS) entry which is preliminary data.</text>
</comment>
<evidence type="ECO:0000313" key="2">
    <source>
        <dbReference type="Proteomes" id="UP001321760"/>
    </source>
</evidence>